<comment type="caution">
    <text evidence="1">The sequence shown here is derived from an EMBL/GenBank/DDBJ whole genome shotgun (WGS) entry which is preliminary data.</text>
</comment>
<dbReference type="Proteomes" id="UP001206014">
    <property type="component" value="Unassembled WGS sequence"/>
</dbReference>
<protein>
    <submittedName>
        <fullName evidence="1">Uncharacterized protein</fullName>
    </submittedName>
</protein>
<name>A0AAW5HVS9_9BACT</name>
<proteinExistence type="predicted"/>
<reference evidence="1" key="1">
    <citation type="submission" date="2022-07" db="EMBL/GenBank/DDBJ databases">
        <title>Prevotella copri.</title>
        <authorList>
            <person name="Yang C."/>
        </authorList>
    </citation>
    <scope>NUCLEOTIDE SEQUENCE</scope>
    <source>
        <strain evidence="1">HF88</strain>
    </source>
</reference>
<dbReference type="AlphaFoldDB" id="A0AAW5HVS9"/>
<gene>
    <name evidence="1" type="ORF">NND11_00450</name>
</gene>
<evidence type="ECO:0000313" key="1">
    <source>
        <dbReference type="EMBL" id="MCP9500031.1"/>
    </source>
</evidence>
<evidence type="ECO:0000313" key="2">
    <source>
        <dbReference type="Proteomes" id="UP001206014"/>
    </source>
</evidence>
<accession>A0AAW5HVS9</accession>
<dbReference type="EMBL" id="JANDXR010000001">
    <property type="protein sequence ID" value="MCP9500031.1"/>
    <property type="molecule type" value="Genomic_DNA"/>
</dbReference>
<organism evidence="1 2">
    <name type="scientific">Segatella copri</name>
    <dbReference type="NCBI Taxonomy" id="165179"/>
    <lineage>
        <taxon>Bacteria</taxon>
        <taxon>Pseudomonadati</taxon>
        <taxon>Bacteroidota</taxon>
        <taxon>Bacteroidia</taxon>
        <taxon>Bacteroidales</taxon>
        <taxon>Prevotellaceae</taxon>
        <taxon>Segatella</taxon>
    </lineage>
</organism>
<sequence>MDYNNKEDELFQKWASFLGVTMDEFVSDGLLFHAGLKFDGLNYVRTTSGDNSFNWDSSKRRLLIITRDQPSDDGNVWDVRGEVPLKPDGCSFKPITMFKCLIPWSQAALLYDSDSLTLNFGDKEQLINFWFSAPIARMNCGKVAGKQVKDGGCDRNKVISYIEQSKSFILKQIQLYDANIIMCTTGYDSQTNPVIDFLKEMYLPDLLKVNNYLWFSVSQGKVVLDTYHFANFEMRADDRKISEANNIRDSLLDAKSKGYNIP</sequence>
<dbReference type="RefSeq" id="WP_234563506.1">
    <property type="nucleotide sequence ID" value="NZ_JAJTTD010000001.1"/>
</dbReference>